<accession>A0A0B3RLB5</accession>
<name>A0A0B3RLB5_9RHOB</name>
<dbReference type="Proteomes" id="UP000030960">
    <property type="component" value="Unassembled WGS sequence"/>
</dbReference>
<dbReference type="InterPro" id="IPR009270">
    <property type="entry name" value="DUF927"/>
</dbReference>
<keyword evidence="3" id="KW-1185">Reference proteome</keyword>
<sequence>MTSIPDFSSDDNLPVAAGLSDVPDLPSGYVSRSDGIWVVSDEDNKVRICGPIAAVALGHTDAGDGWCKCVVFQDRNRELHDLIFPLSMFNDADGKAVLKQLLDRGFWIAGKAGKAVLRLLDEWEPEQRITLFNRHGWLGGDFRSYAMGNGSVLGAYGRTSTAHIDFAVGQSGTLVGWREEVARLCAGNPLAILAVCQALAGPLLRPLGAEGGGFHFHGASSCGKTTLLKLACSVWGDADYRRGWHSTCNAFEPVACMRNDSFLPLDEIGEADAKSAGETAYMLANGLPKTRMTAEGKEQAQARWKIAVLSNGEIPFAQFLGEARKNSKKGMLVRLVDVRVDGRQHGAFDDLHGMPDGGTFVNVLQDGCNACHGHAGPAFVRWLIEMSGWERVKSTFTELRRFYYGELGSARSAQTERVADRFALAALAGELATRAELTGWNKGESLNACREVLVAWRAVQQETVTQPIDEIIMHLRPCIEDPKGCELNETGTTLSAPRGWYDDQFLYLRPETLKSICGDEAKRVAGRLHDAGMLERCKEGLQYKLPRSIDPDRSRAYVIARRATSPRE</sequence>
<dbReference type="RefSeq" id="WP_052244598.1">
    <property type="nucleotide sequence ID" value="NZ_JSUQ01000013.1"/>
</dbReference>
<proteinExistence type="predicted"/>
<evidence type="ECO:0000313" key="3">
    <source>
        <dbReference type="Proteomes" id="UP000030960"/>
    </source>
</evidence>
<feature type="domain" description="DUF927" evidence="1">
    <location>
        <begin position="33"/>
        <end position="302"/>
    </location>
</feature>
<gene>
    <name evidence="2" type="ORF">OA50_03432</name>
</gene>
<dbReference type="AlphaFoldDB" id="A0A0B3RLB5"/>
<organism evidence="2 3">
    <name type="scientific">Mameliella alba</name>
    <dbReference type="NCBI Taxonomy" id="561184"/>
    <lineage>
        <taxon>Bacteria</taxon>
        <taxon>Pseudomonadati</taxon>
        <taxon>Pseudomonadota</taxon>
        <taxon>Alphaproteobacteria</taxon>
        <taxon>Rhodobacterales</taxon>
        <taxon>Roseobacteraceae</taxon>
        <taxon>Mameliella</taxon>
    </lineage>
</organism>
<evidence type="ECO:0000259" key="1">
    <source>
        <dbReference type="Pfam" id="PF06048"/>
    </source>
</evidence>
<dbReference type="Pfam" id="PF06048">
    <property type="entry name" value="DUF927"/>
    <property type="match status" value="1"/>
</dbReference>
<reference evidence="2 3" key="1">
    <citation type="submission" date="2014-10" db="EMBL/GenBank/DDBJ databases">
        <title>Genome sequence of Ponticoccus sp. strain UMTAT08 isolated from clonal culture of toxic dinoflagellate Alexandrium tamiyavanichii.</title>
        <authorList>
            <person name="Gan H.Y."/>
            <person name="Muhd D.-D."/>
            <person name="Mohd Noor M.E."/>
            <person name="Yeong Y.S."/>
            <person name="Usup G."/>
        </authorList>
    </citation>
    <scope>NUCLEOTIDE SEQUENCE [LARGE SCALE GENOMIC DNA]</scope>
    <source>
        <strain evidence="2 3">UMTAT08</strain>
    </source>
</reference>
<dbReference type="EMBL" id="JSUQ01000013">
    <property type="protein sequence ID" value="KHQ52025.1"/>
    <property type="molecule type" value="Genomic_DNA"/>
</dbReference>
<evidence type="ECO:0000313" key="2">
    <source>
        <dbReference type="EMBL" id="KHQ52025.1"/>
    </source>
</evidence>
<protein>
    <submittedName>
        <fullName evidence="2">Inner membrane protein</fullName>
    </submittedName>
</protein>
<comment type="caution">
    <text evidence="2">The sequence shown here is derived from an EMBL/GenBank/DDBJ whole genome shotgun (WGS) entry which is preliminary data.</text>
</comment>